<dbReference type="AlphaFoldDB" id="A0A5B9EG76"/>
<dbReference type="SMART" id="SM00331">
    <property type="entry name" value="PP2C_SIG"/>
    <property type="match status" value="1"/>
</dbReference>
<feature type="domain" description="PPM-type phosphatase" evidence="4">
    <location>
        <begin position="458"/>
        <end position="654"/>
    </location>
</feature>
<reference evidence="5 6" key="1">
    <citation type="submission" date="2019-08" db="EMBL/GenBank/DDBJ databases">
        <title>Complete genome sequence of Terriglobus albidus strain ORNL.</title>
        <authorList>
            <person name="Podar M."/>
        </authorList>
    </citation>
    <scope>NUCLEOTIDE SEQUENCE [LARGE SCALE GENOMIC DNA]</scope>
    <source>
        <strain evidence="5 6">ORNL</strain>
    </source>
</reference>
<evidence type="ECO:0000313" key="5">
    <source>
        <dbReference type="EMBL" id="QEE31032.1"/>
    </source>
</evidence>
<dbReference type="KEGG" id="talb:FTW19_25320"/>
<keyword evidence="3" id="KW-0732">Signal</keyword>
<keyword evidence="2" id="KW-0812">Transmembrane</keyword>
<gene>
    <name evidence="5" type="ORF">FTW19_25320</name>
</gene>
<keyword evidence="2" id="KW-0472">Membrane</keyword>
<evidence type="ECO:0000259" key="4">
    <source>
        <dbReference type="SMART" id="SM00331"/>
    </source>
</evidence>
<dbReference type="SUPFAM" id="SSF49785">
    <property type="entry name" value="Galactose-binding domain-like"/>
    <property type="match status" value="1"/>
</dbReference>
<feature type="transmembrane region" description="Helical" evidence="2">
    <location>
        <begin position="293"/>
        <end position="314"/>
    </location>
</feature>
<sequence>MPRRSLLTILLLLSMAALHAQTPVPAPENADPSHLTWTGMDRPLNISSFWFTNSTQDDPAFAQPGYDDSHWRPHKRGETLRAYWQRPSSVVWYRTHIEVPPGAGDLTVSIRSIHGPFELYANGQKVGGAGSMGGQGVFGDMIPLVYHLPANIAPDGHLVLALRAGILVTNNSAQGGIGTDSYLLLGSAAHSNDTRSLAVFESLASNYTNSVIACIAGIVAIGLFLSARGREYLDLAISYITLAVYNIVEIWEFSRPISRSGFALLLTTLLATIPVLFNLEFIRRILGRPRWKLFGVTQVLMLVNSVALQNLFVFAPQTFSFLVQGLFPTAFAIATYALLDFVVPIIIFRAWRGGNRDAGLLLVAVLPSSVLVLAQITRSILILAKAIAGGNNPLERVPGITFDIGWSEVTSFFASIVLLLFMVLRTIRLAREKAELSAEIAAAHNVQTLLLARAAQPTPGFAVETAYRPASEVGGDFFLISPGQDGSLFAIVGDVSGKGMQAALRVSLILGALHRESSREPSIVLQNLNSALLSQGDIGFTTACALLVEKDGRFRYANAGHLNPYLDGEELPSAGALPLGISPQAEYDTEHGNLATRQRLVLLSDGVPEARSAAGDLYGFDKLVTLTRLPANDIAEVAHAFGQTDDITVLALALA</sequence>
<evidence type="ECO:0000256" key="3">
    <source>
        <dbReference type="SAM" id="SignalP"/>
    </source>
</evidence>
<dbReference type="InterPro" id="IPR052016">
    <property type="entry name" value="Bact_Sigma-Reg"/>
</dbReference>
<evidence type="ECO:0000256" key="1">
    <source>
        <dbReference type="ARBA" id="ARBA00022801"/>
    </source>
</evidence>
<dbReference type="GO" id="GO:0016791">
    <property type="term" value="F:phosphatase activity"/>
    <property type="evidence" value="ECO:0007669"/>
    <property type="project" value="TreeGrafter"/>
</dbReference>
<dbReference type="SUPFAM" id="SSF81606">
    <property type="entry name" value="PP2C-like"/>
    <property type="match status" value="1"/>
</dbReference>
<dbReference type="EMBL" id="CP042806">
    <property type="protein sequence ID" value="QEE31032.1"/>
    <property type="molecule type" value="Genomic_DNA"/>
</dbReference>
<feature type="transmembrane region" description="Helical" evidence="2">
    <location>
        <begin position="360"/>
        <end position="384"/>
    </location>
</feature>
<name>A0A5B9EG76_9BACT</name>
<keyword evidence="2" id="KW-1133">Transmembrane helix</keyword>
<keyword evidence="1" id="KW-0378">Hydrolase</keyword>
<keyword evidence="6" id="KW-1185">Reference proteome</keyword>
<dbReference type="Proteomes" id="UP000321820">
    <property type="component" value="Chromosome"/>
</dbReference>
<dbReference type="InterPro" id="IPR036457">
    <property type="entry name" value="PPM-type-like_dom_sf"/>
</dbReference>
<feature type="transmembrane region" description="Helical" evidence="2">
    <location>
        <begin position="207"/>
        <end position="225"/>
    </location>
</feature>
<dbReference type="Pfam" id="PF07228">
    <property type="entry name" value="SpoIIE"/>
    <property type="match status" value="1"/>
</dbReference>
<dbReference type="Gene3D" id="2.60.120.260">
    <property type="entry name" value="Galactose-binding domain-like"/>
    <property type="match status" value="1"/>
</dbReference>
<dbReference type="Gene3D" id="3.60.40.10">
    <property type="entry name" value="PPM-type phosphatase domain"/>
    <property type="match status" value="1"/>
</dbReference>
<protein>
    <submittedName>
        <fullName evidence="5">SpoIIE family protein phosphatase</fullName>
    </submittedName>
</protein>
<evidence type="ECO:0000313" key="6">
    <source>
        <dbReference type="Proteomes" id="UP000321820"/>
    </source>
</evidence>
<feature type="transmembrane region" description="Helical" evidence="2">
    <location>
        <begin position="326"/>
        <end position="348"/>
    </location>
</feature>
<evidence type="ECO:0000256" key="2">
    <source>
        <dbReference type="SAM" id="Phobius"/>
    </source>
</evidence>
<organism evidence="5 6">
    <name type="scientific">Terriglobus albidus</name>
    <dbReference type="NCBI Taxonomy" id="1592106"/>
    <lineage>
        <taxon>Bacteria</taxon>
        <taxon>Pseudomonadati</taxon>
        <taxon>Acidobacteriota</taxon>
        <taxon>Terriglobia</taxon>
        <taxon>Terriglobales</taxon>
        <taxon>Acidobacteriaceae</taxon>
        <taxon>Terriglobus</taxon>
    </lineage>
</organism>
<dbReference type="InterPro" id="IPR008979">
    <property type="entry name" value="Galactose-bd-like_sf"/>
</dbReference>
<feature type="signal peptide" evidence="3">
    <location>
        <begin position="1"/>
        <end position="20"/>
    </location>
</feature>
<accession>A0A5B9EG76</accession>
<dbReference type="PANTHER" id="PTHR43156">
    <property type="entry name" value="STAGE II SPORULATION PROTEIN E-RELATED"/>
    <property type="match status" value="1"/>
</dbReference>
<proteinExistence type="predicted"/>
<dbReference type="RefSeq" id="WP_147650326.1">
    <property type="nucleotide sequence ID" value="NZ_CP042806.1"/>
</dbReference>
<feature type="chain" id="PRO_5022790080" evidence="3">
    <location>
        <begin position="21"/>
        <end position="655"/>
    </location>
</feature>
<feature type="transmembrane region" description="Helical" evidence="2">
    <location>
        <begin position="404"/>
        <end position="424"/>
    </location>
</feature>
<dbReference type="OrthoDB" id="122350at2"/>
<dbReference type="InterPro" id="IPR001932">
    <property type="entry name" value="PPM-type_phosphatase-like_dom"/>
</dbReference>
<feature type="transmembrane region" description="Helical" evidence="2">
    <location>
        <begin position="232"/>
        <end position="248"/>
    </location>
</feature>
<dbReference type="PANTHER" id="PTHR43156:SF2">
    <property type="entry name" value="STAGE II SPORULATION PROTEIN E"/>
    <property type="match status" value="1"/>
</dbReference>
<feature type="transmembrane region" description="Helical" evidence="2">
    <location>
        <begin position="260"/>
        <end position="281"/>
    </location>
</feature>